<dbReference type="GeneTree" id="ENSGT00950000182992"/>
<evidence type="ECO:0000256" key="13">
    <source>
        <dbReference type="SAM" id="MobiDB-lite"/>
    </source>
</evidence>
<comment type="subunit">
    <text evidence="3">Interacts with microtubules.</text>
</comment>
<dbReference type="Ensembl" id="ENSVURT00010003514.1">
    <property type="protein sequence ID" value="ENSVURP00010003102.1"/>
    <property type="gene ID" value="ENSVURG00010002507.1"/>
</dbReference>
<dbReference type="PANTHER" id="PTHR16056">
    <property type="entry name" value="REGULATOR OF MICROTUBULE DYNAMICS PROTEIN"/>
    <property type="match status" value="1"/>
</dbReference>
<dbReference type="InterPro" id="IPR049039">
    <property type="entry name" value="RMD1-3_a_helical_rpt"/>
</dbReference>
<keyword evidence="4 14" id="KW-0812">Transmembrane</keyword>
<protein>
    <recommendedName>
        <fullName evidence="10">Regulator of microtubule dynamics protein 2</fullName>
    </recommendedName>
    <alternativeName>
        <fullName evidence="11">Protein FAM82A1</fullName>
    </alternativeName>
</protein>
<evidence type="ECO:0000256" key="7">
    <source>
        <dbReference type="ARBA" id="ARBA00023054"/>
    </source>
</evidence>
<evidence type="ECO:0000256" key="11">
    <source>
        <dbReference type="ARBA" id="ARBA00041609"/>
    </source>
</evidence>
<feature type="transmembrane region" description="Helical" evidence="14">
    <location>
        <begin position="6"/>
        <end position="27"/>
    </location>
</feature>
<dbReference type="PANTHER" id="PTHR16056:SF15">
    <property type="entry name" value="REGULATOR OF MICROTUBULE DYNAMICS PROTEIN 2"/>
    <property type="match status" value="1"/>
</dbReference>
<evidence type="ECO:0000256" key="8">
    <source>
        <dbReference type="ARBA" id="ARBA00023136"/>
    </source>
</evidence>
<dbReference type="GO" id="GO:0005739">
    <property type="term" value="C:mitochondrion"/>
    <property type="evidence" value="ECO:0007669"/>
    <property type="project" value="TreeGrafter"/>
</dbReference>
<evidence type="ECO:0000313" key="16">
    <source>
        <dbReference type="Proteomes" id="UP000314987"/>
    </source>
</evidence>
<dbReference type="AlphaFoldDB" id="A0A4X2K1M0"/>
<dbReference type="GO" id="GO:0005794">
    <property type="term" value="C:Golgi apparatus"/>
    <property type="evidence" value="ECO:0007669"/>
    <property type="project" value="Ensembl"/>
</dbReference>
<evidence type="ECO:0000256" key="14">
    <source>
        <dbReference type="SAM" id="Phobius"/>
    </source>
</evidence>
<organism evidence="15 16">
    <name type="scientific">Vombatus ursinus</name>
    <name type="common">Common wombat</name>
    <dbReference type="NCBI Taxonomy" id="29139"/>
    <lineage>
        <taxon>Eukaryota</taxon>
        <taxon>Metazoa</taxon>
        <taxon>Chordata</taxon>
        <taxon>Craniata</taxon>
        <taxon>Vertebrata</taxon>
        <taxon>Euteleostomi</taxon>
        <taxon>Mammalia</taxon>
        <taxon>Metatheria</taxon>
        <taxon>Diprotodontia</taxon>
        <taxon>Vombatidae</taxon>
        <taxon>Vombatus</taxon>
    </lineage>
</organism>
<keyword evidence="5" id="KW-0493">Microtubule</keyword>
<evidence type="ECO:0000256" key="3">
    <source>
        <dbReference type="ARBA" id="ARBA00011375"/>
    </source>
</evidence>
<evidence type="ECO:0000256" key="12">
    <source>
        <dbReference type="SAM" id="Coils"/>
    </source>
</evidence>
<keyword evidence="16" id="KW-1185">Reference proteome</keyword>
<reference evidence="15" key="3">
    <citation type="submission" date="2025-09" db="UniProtKB">
        <authorList>
            <consortium name="Ensembl"/>
        </authorList>
    </citation>
    <scope>IDENTIFICATION</scope>
</reference>
<evidence type="ECO:0000256" key="4">
    <source>
        <dbReference type="ARBA" id="ARBA00022692"/>
    </source>
</evidence>
<dbReference type="GO" id="GO:0005829">
    <property type="term" value="C:cytosol"/>
    <property type="evidence" value="ECO:0007669"/>
    <property type="project" value="Ensembl"/>
</dbReference>
<keyword evidence="6 14" id="KW-1133">Transmembrane helix</keyword>
<reference evidence="15" key="2">
    <citation type="submission" date="2025-08" db="UniProtKB">
        <authorList>
            <consortium name="Ensembl"/>
        </authorList>
    </citation>
    <scope>IDENTIFICATION</scope>
</reference>
<dbReference type="OMA" id="KCAESHQ"/>
<dbReference type="Pfam" id="PF21033">
    <property type="entry name" value="RMD1-3"/>
    <property type="match status" value="1"/>
</dbReference>
<dbReference type="STRING" id="29139.ENSVURP00010003102"/>
<evidence type="ECO:0000256" key="9">
    <source>
        <dbReference type="ARBA" id="ARBA00038360"/>
    </source>
</evidence>
<gene>
    <name evidence="15" type="primary">RMDN2</name>
</gene>
<dbReference type="Gene3D" id="1.25.40.10">
    <property type="entry name" value="Tetratricopeptide repeat domain"/>
    <property type="match status" value="1"/>
</dbReference>
<comment type="similarity">
    <text evidence="9">Belongs to the RMDN family.</text>
</comment>
<evidence type="ECO:0000256" key="1">
    <source>
        <dbReference type="ARBA" id="ARBA00004167"/>
    </source>
</evidence>
<dbReference type="GO" id="GO:0016020">
    <property type="term" value="C:membrane"/>
    <property type="evidence" value="ECO:0007669"/>
    <property type="project" value="UniProtKB-SubCell"/>
</dbReference>
<feature type="compositionally biased region" description="Basic residues" evidence="13">
    <location>
        <begin position="115"/>
        <end position="131"/>
    </location>
</feature>
<feature type="region of interest" description="Disordered" evidence="13">
    <location>
        <begin position="114"/>
        <end position="173"/>
    </location>
</feature>
<dbReference type="GO" id="GO:0005876">
    <property type="term" value="C:spindle microtubule"/>
    <property type="evidence" value="ECO:0007669"/>
    <property type="project" value="Ensembl"/>
</dbReference>
<reference evidence="16" key="1">
    <citation type="submission" date="2018-12" db="EMBL/GenBank/DDBJ databases">
        <authorList>
            <person name="Yazar S."/>
        </authorList>
    </citation>
    <scope>NUCLEOTIDE SEQUENCE [LARGE SCALE GENOMIC DNA]</scope>
</reference>
<dbReference type="GO" id="GO:0008017">
    <property type="term" value="F:microtubule binding"/>
    <property type="evidence" value="ECO:0007669"/>
    <property type="project" value="Ensembl"/>
</dbReference>
<feature type="coiled-coil region" evidence="12">
    <location>
        <begin position="79"/>
        <end position="106"/>
    </location>
</feature>
<evidence type="ECO:0000256" key="2">
    <source>
        <dbReference type="ARBA" id="ARBA00004647"/>
    </source>
</evidence>
<evidence type="ECO:0000256" key="5">
    <source>
        <dbReference type="ARBA" id="ARBA00022701"/>
    </source>
</evidence>
<proteinExistence type="inferred from homology"/>
<keyword evidence="7 12" id="KW-0175">Coiled coil</keyword>
<dbReference type="InterPro" id="IPR011990">
    <property type="entry name" value="TPR-like_helical_dom_sf"/>
</dbReference>
<evidence type="ECO:0000256" key="6">
    <source>
        <dbReference type="ARBA" id="ARBA00022989"/>
    </source>
</evidence>
<accession>A0A4X2K1M0</accession>
<name>A0A4X2K1M0_VOMUR</name>
<dbReference type="GO" id="GO:0097431">
    <property type="term" value="C:mitotic spindle pole"/>
    <property type="evidence" value="ECO:0007669"/>
    <property type="project" value="Ensembl"/>
</dbReference>
<dbReference type="SUPFAM" id="SSF48452">
    <property type="entry name" value="TPR-like"/>
    <property type="match status" value="1"/>
</dbReference>
<keyword evidence="8 14" id="KW-0472">Membrane</keyword>
<sequence>MSQSTSRGLIFGIVMGTAGISLIIVWYQKIRKPGTTMNLPKFLSLNDELHSMDLQEAVHDERGTVMVLQQSQFQILEKLNDLLVSVEELKEEVRFLKEAIPELEKHVRVELRGKTAIHRTSPQHRATRKKKAEAGRVLSTSNSSEEAESEGGYVTAQSDTEKEHVAGHKANKKSAKKLSLPVLTQMVDDLHLKGDSDKQTSFELLCNYKNKYKDEIEFIWRLTRAYGDMCDLSTDVEEKRKYASDGKDLGERAISQAPKNGYCHLWYASLCGHVAECGGLQNKIKYGHLFKKHLDRALELIPDEPFLYYLNGRYCYSVFKLNWMEKKMASTLFGVVPSSTIDEALRNFLKAEELKPGYSKYNYVYLAKVTKNNFKKVLKFCVFRTLIQFLFFQCYKDLGQKETALMYCDSALLLHSINKKDHQAQEELERVILSLK</sequence>
<dbReference type="Proteomes" id="UP000314987">
    <property type="component" value="Unassembled WGS sequence"/>
</dbReference>
<evidence type="ECO:0000256" key="10">
    <source>
        <dbReference type="ARBA" id="ARBA00039964"/>
    </source>
</evidence>
<comment type="subcellular location">
    <subcellularLocation>
        <location evidence="2">Cytoplasm</location>
        <location evidence="2">Cytoskeleton</location>
        <location evidence="2">Spindle pole</location>
    </subcellularLocation>
    <subcellularLocation>
        <location evidence="1">Membrane</location>
        <topology evidence="1">Single-pass membrane protein</topology>
    </subcellularLocation>
</comment>
<evidence type="ECO:0000313" key="15">
    <source>
        <dbReference type="Ensembl" id="ENSVURP00010003102.1"/>
    </source>
</evidence>